<dbReference type="AlphaFoldDB" id="A0AAC9I6N3"/>
<dbReference type="PANTHER" id="PTHR47197">
    <property type="entry name" value="PROTEIN NIRF"/>
    <property type="match status" value="1"/>
</dbReference>
<sequence>MNFSKLVLTGLISSLFFVSCTNDDTNDDTPLGSYDNGFLILNQGGFGHNDASVSYVSSDFATAQNDIFSVVNPTITLGDTGQDIGFNGDNAYIVLNASNKIEIVNRYTLKSLGSISTGLKNPRFIAFANGKGYVTNWGDGSVATDDYVAVIDLNAKKVSSSIPVVEGPERIIANSGKLYVAHKGGYSYGNKVSVIDAASSTVSTTITVGDVPESMEIKDGTLWVACSGNPSYVSTPLAETAGRIVKVSLANNTVTSTIAYSDVKKHLTNLVLNGSDVFYTVDSDVYKMSATATALPTTAAFSTTSQGVYGVYSFAVHGNHIYVGDAGDYQHNGKVYVYALTSPSVGTLEKTFSVGVIPAGFYFND</sequence>
<dbReference type="InterPro" id="IPR031815">
    <property type="entry name" value="DUF5074"/>
</dbReference>
<evidence type="ECO:0008006" key="3">
    <source>
        <dbReference type="Google" id="ProtNLM"/>
    </source>
</evidence>
<gene>
    <name evidence="1" type="ORF">EM308_17350</name>
</gene>
<dbReference type="Proteomes" id="UP000175968">
    <property type="component" value="Chromosome"/>
</dbReference>
<dbReference type="Pfam" id="PF16819">
    <property type="entry name" value="DUF5074"/>
    <property type="match status" value="1"/>
</dbReference>
<dbReference type="EMBL" id="CP017479">
    <property type="protein sequence ID" value="AOW11105.1"/>
    <property type="molecule type" value="Genomic_DNA"/>
</dbReference>
<dbReference type="InterPro" id="IPR011044">
    <property type="entry name" value="Quino_amine_DH_bsu"/>
</dbReference>
<keyword evidence="2" id="KW-1185">Reference proteome</keyword>
<evidence type="ECO:0000313" key="2">
    <source>
        <dbReference type="Proteomes" id="UP000175968"/>
    </source>
</evidence>
<dbReference type="Gene3D" id="2.130.10.10">
    <property type="entry name" value="YVTN repeat-like/Quinoprotein amine dehydrogenase"/>
    <property type="match status" value="1"/>
</dbReference>
<proteinExistence type="predicted"/>
<organism evidence="1 2">
    <name type="scientific">Flavobacterium gilvum</name>
    <dbReference type="NCBI Taxonomy" id="1492737"/>
    <lineage>
        <taxon>Bacteria</taxon>
        <taxon>Pseudomonadati</taxon>
        <taxon>Bacteroidota</taxon>
        <taxon>Flavobacteriia</taxon>
        <taxon>Flavobacteriales</taxon>
        <taxon>Flavobacteriaceae</taxon>
        <taxon>Flavobacterium</taxon>
    </lineage>
</organism>
<dbReference type="RefSeq" id="WP_035633118.1">
    <property type="nucleotide sequence ID" value="NZ_CP017479.1"/>
</dbReference>
<dbReference type="PANTHER" id="PTHR47197:SF3">
    <property type="entry name" value="DIHYDRO-HEME D1 DEHYDROGENASE"/>
    <property type="match status" value="1"/>
</dbReference>
<reference evidence="1 2" key="1">
    <citation type="submission" date="2016-10" db="EMBL/GenBank/DDBJ databases">
        <title>Flavobacterium gilvum sp. nov., isolated from stream water.</title>
        <authorList>
            <person name="Shin S.-K."/>
            <person name="Cho Y.-J."/>
            <person name="Yi H."/>
        </authorList>
    </citation>
    <scope>NUCLEOTIDE SEQUENCE [LARGE SCALE GENOMIC DNA]</scope>
    <source>
        <strain evidence="1 2">EM1308</strain>
    </source>
</reference>
<name>A0AAC9I6N3_9FLAO</name>
<accession>A0AAC9I6N3</accession>
<dbReference type="PROSITE" id="PS51257">
    <property type="entry name" value="PROKAR_LIPOPROTEIN"/>
    <property type="match status" value="1"/>
</dbReference>
<dbReference type="InterPro" id="IPR051200">
    <property type="entry name" value="Host-pathogen_enzymatic-act"/>
</dbReference>
<protein>
    <recommendedName>
        <fullName evidence="3">40-residue YVTN family beta-propeller repeat-containing protein</fullName>
    </recommendedName>
</protein>
<dbReference type="SUPFAM" id="SSF50969">
    <property type="entry name" value="YVTN repeat-like/Quinoprotein amine dehydrogenase"/>
    <property type="match status" value="1"/>
</dbReference>
<evidence type="ECO:0000313" key="1">
    <source>
        <dbReference type="EMBL" id="AOW11105.1"/>
    </source>
</evidence>
<dbReference type="InterPro" id="IPR015943">
    <property type="entry name" value="WD40/YVTN_repeat-like_dom_sf"/>
</dbReference>
<dbReference type="KEGG" id="fgl:EM308_17350"/>